<dbReference type="Pfam" id="PF21259">
    <property type="entry name" value="Rgg_C"/>
    <property type="match status" value="1"/>
</dbReference>
<dbReference type="InterPro" id="IPR010057">
    <property type="entry name" value="Transcription_activator_Rgg_C"/>
</dbReference>
<proteinExistence type="predicted"/>
<dbReference type="SUPFAM" id="SSF47413">
    <property type="entry name" value="lambda repressor-like DNA-binding domains"/>
    <property type="match status" value="1"/>
</dbReference>
<evidence type="ECO:0000313" key="2">
    <source>
        <dbReference type="EMBL" id="MFD1465273.1"/>
    </source>
</evidence>
<dbReference type="InterPro" id="IPR053163">
    <property type="entry name" value="HTH-type_regulator_Rgg"/>
</dbReference>
<comment type="caution">
    <text evidence="2">The sequence shown here is derived from an EMBL/GenBank/DDBJ whole genome shotgun (WGS) entry which is preliminary data.</text>
</comment>
<reference evidence="3" key="1">
    <citation type="journal article" date="2019" name="Int. J. Syst. Evol. Microbiol.">
        <title>The Global Catalogue of Microorganisms (GCM) 10K type strain sequencing project: providing services to taxonomists for standard genome sequencing and annotation.</title>
        <authorList>
            <consortium name="The Broad Institute Genomics Platform"/>
            <consortium name="The Broad Institute Genome Sequencing Center for Infectious Disease"/>
            <person name="Wu L."/>
            <person name="Ma J."/>
        </authorList>
    </citation>
    <scope>NUCLEOTIDE SEQUENCE [LARGE SCALE GENOMIC DNA]</scope>
    <source>
        <strain evidence="3">CCM 8951</strain>
    </source>
</reference>
<dbReference type="Gene3D" id="1.25.40.400">
    <property type="match status" value="1"/>
</dbReference>
<dbReference type="RefSeq" id="WP_164506611.1">
    <property type="nucleotide sequence ID" value="NZ_JBHTOF010000028.1"/>
</dbReference>
<dbReference type="Gene3D" id="1.10.260.40">
    <property type="entry name" value="lambda repressor-like DNA-binding domains"/>
    <property type="match status" value="1"/>
</dbReference>
<dbReference type="PANTHER" id="PTHR37038">
    <property type="entry name" value="TRANSCRIPTIONAL REGULATOR-RELATED"/>
    <property type="match status" value="1"/>
</dbReference>
<dbReference type="Pfam" id="PF01381">
    <property type="entry name" value="HTH_3"/>
    <property type="match status" value="1"/>
</dbReference>
<dbReference type="InterPro" id="IPR011990">
    <property type="entry name" value="TPR-like_helical_dom_sf"/>
</dbReference>
<accession>A0ABW4DN86</accession>
<feature type="domain" description="HTH cro/C1-type" evidence="1">
    <location>
        <begin position="8"/>
        <end position="61"/>
    </location>
</feature>
<dbReference type="SUPFAM" id="SSF48452">
    <property type="entry name" value="TPR-like"/>
    <property type="match status" value="1"/>
</dbReference>
<gene>
    <name evidence="2" type="ORF">ACFQ4L_04105</name>
</gene>
<dbReference type="EMBL" id="JBHTOF010000028">
    <property type="protein sequence ID" value="MFD1465273.1"/>
    <property type="molecule type" value="Genomic_DNA"/>
</dbReference>
<dbReference type="InterPro" id="IPR001387">
    <property type="entry name" value="Cro/C1-type_HTH"/>
</dbReference>
<evidence type="ECO:0000259" key="1">
    <source>
        <dbReference type="PROSITE" id="PS50943"/>
    </source>
</evidence>
<organism evidence="2 3">
    <name type="scientific">Lapidilactobacillus mulanensis</name>
    <dbReference type="NCBI Taxonomy" id="2485999"/>
    <lineage>
        <taxon>Bacteria</taxon>
        <taxon>Bacillati</taxon>
        <taxon>Bacillota</taxon>
        <taxon>Bacilli</taxon>
        <taxon>Lactobacillales</taxon>
        <taxon>Lactobacillaceae</taxon>
        <taxon>Lapidilactobacillus</taxon>
    </lineage>
</organism>
<protein>
    <submittedName>
        <fullName evidence="2">Helix-turn-helix domain-containing protein</fullName>
    </submittedName>
</protein>
<name>A0ABW4DN86_9LACO</name>
<evidence type="ECO:0000313" key="3">
    <source>
        <dbReference type="Proteomes" id="UP001597244"/>
    </source>
</evidence>
<dbReference type="CDD" id="cd00093">
    <property type="entry name" value="HTH_XRE"/>
    <property type="match status" value="1"/>
</dbReference>
<dbReference type="SMART" id="SM00530">
    <property type="entry name" value="HTH_XRE"/>
    <property type="match status" value="1"/>
</dbReference>
<keyword evidence="3" id="KW-1185">Reference proteome</keyword>
<dbReference type="PROSITE" id="PS50943">
    <property type="entry name" value="HTH_CROC1"/>
    <property type="match status" value="1"/>
</dbReference>
<dbReference type="PANTHER" id="PTHR37038:SF12">
    <property type="entry name" value="TRANSCRIPTIONAL REGULATOR"/>
    <property type="match status" value="1"/>
</dbReference>
<dbReference type="NCBIfam" id="TIGR01716">
    <property type="entry name" value="RGG_Cterm"/>
    <property type="match status" value="1"/>
</dbReference>
<dbReference type="InterPro" id="IPR010982">
    <property type="entry name" value="Lambda_DNA-bd_dom_sf"/>
</dbReference>
<sequence>MKSFGATFRLLREQKNMTVTETAAGIMSKQGLSSFEIGRTSITLDLLYPLLKKLHLSMEEFIYFYDFDDSHHKVIIELQNLYQKNDVEKLRQYTDNLLNQYHLSGNIEYKHSYIIARRLIARINQSPDNPSDDDKNCIKHFLLKSETWGIYEFELFTNTIDLFDSEELELLSQIAFKHTQQVVAITKFTEHEMTYLAFNIISRLFDLYDFKEMDRYFEFIHEQIEANDLYASFLLKYYKSLHDYFSTPSQDSTICWSYVDMLNVLDNQDLYKLYAQDLKQREQQKLEHTAWSEFTTK</sequence>
<dbReference type="Proteomes" id="UP001597244">
    <property type="component" value="Unassembled WGS sequence"/>
</dbReference>